<evidence type="ECO:0000256" key="5">
    <source>
        <dbReference type="ARBA" id="ARBA00022989"/>
    </source>
</evidence>
<evidence type="ECO:0000313" key="9">
    <source>
        <dbReference type="EMBL" id="MBE8614835.1"/>
    </source>
</evidence>
<dbReference type="Proteomes" id="UP000650477">
    <property type="component" value="Unassembled WGS sequence"/>
</dbReference>
<comment type="similarity">
    <text evidence="2 7">Belongs to the DedA family.</text>
</comment>
<evidence type="ECO:0000256" key="1">
    <source>
        <dbReference type="ARBA" id="ARBA00004651"/>
    </source>
</evidence>
<sequence>MINLLNALLNYDLVTLSQSNVVWGIYFILFTVIFLENALLPAAFLPGDSLLLLTGALTAKGILPFFPTLGLLVTASGAGYWVNYLLGQWLGNTQLVQKWLVRMPERYHQRAYILSERYGSLALLVGRFLGFVRTLLPLFAGISGFRHKRFQFFSWIGALLWVYTFMIFGEKLTKISLFRQNETAGMTLLLVFPLVFLMVGIVGIFIAAYRQKK</sequence>
<evidence type="ECO:0000256" key="4">
    <source>
        <dbReference type="ARBA" id="ARBA00022692"/>
    </source>
</evidence>
<keyword evidence="6 7" id="KW-0472">Membrane</keyword>
<accession>A0A8I0PZY8</accession>
<dbReference type="AlphaFoldDB" id="A0A8I0PZY8"/>
<comment type="subcellular location">
    <subcellularLocation>
        <location evidence="1 7">Cell membrane</location>
        <topology evidence="1 7">Multi-pass membrane protein</topology>
    </subcellularLocation>
</comment>
<comment type="caution">
    <text evidence="9">The sequence shown here is derived from an EMBL/GenBank/DDBJ whole genome shotgun (WGS) entry which is preliminary data.</text>
</comment>
<name>A0A8I0PZY8_MORMO</name>
<dbReference type="PANTHER" id="PTHR30353:SF11">
    <property type="entry name" value="INNER MEMBRANE PROTEIN YQJA"/>
    <property type="match status" value="1"/>
</dbReference>
<dbReference type="EMBL" id="PKLF01000061">
    <property type="protein sequence ID" value="MBE8614835.1"/>
    <property type="molecule type" value="Genomic_DNA"/>
</dbReference>
<feature type="domain" description="VTT" evidence="8">
    <location>
        <begin position="45"/>
        <end position="170"/>
    </location>
</feature>
<feature type="transmembrane region" description="Helical" evidence="7">
    <location>
        <begin position="188"/>
        <end position="209"/>
    </location>
</feature>
<evidence type="ECO:0000256" key="2">
    <source>
        <dbReference type="ARBA" id="ARBA00010792"/>
    </source>
</evidence>
<reference evidence="9" key="1">
    <citation type="submission" date="2017-12" db="EMBL/GenBank/DDBJ databases">
        <title>Genome sequencing and analysis.</title>
        <authorList>
            <person name="Huang Y.-T."/>
        </authorList>
    </citation>
    <scope>NUCLEOTIDE SEQUENCE</scope>
    <source>
        <strain evidence="9">VGH116</strain>
    </source>
</reference>
<dbReference type="RefSeq" id="WP_193830549.1">
    <property type="nucleotide sequence ID" value="NZ_PKLF01000061.1"/>
</dbReference>
<gene>
    <name evidence="9" type="ORF">CYG68_21185</name>
</gene>
<dbReference type="Pfam" id="PF09335">
    <property type="entry name" value="VTT_dom"/>
    <property type="match status" value="1"/>
</dbReference>
<proteinExistence type="inferred from homology"/>
<evidence type="ECO:0000313" key="10">
    <source>
        <dbReference type="Proteomes" id="UP000650477"/>
    </source>
</evidence>
<feature type="transmembrane region" description="Helical" evidence="7">
    <location>
        <begin position="61"/>
        <end position="82"/>
    </location>
</feature>
<dbReference type="GO" id="GO:0005886">
    <property type="term" value="C:plasma membrane"/>
    <property type="evidence" value="ECO:0007669"/>
    <property type="project" value="UniProtKB-SubCell"/>
</dbReference>
<protein>
    <submittedName>
        <fullName evidence="9">DedA family protein</fullName>
    </submittedName>
</protein>
<feature type="transmembrane region" description="Helical" evidence="7">
    <location>
        <begin position="20"/>
        <end position="40"/>
    </location>
</feature>
<dbReference type="PANTHER" id="PTHR30353">
    <property type="entry name" value="INNER MEMBRANE PROTEIN DEDA-RELATED"/>
    <property type="match status" value="1"/>
</dbReference>
<feature type="transmembrane region" description="Helical" evidence="7">
    <location>
        <begin position="152"/>
        <end position="168"/>
    </location>
</feature>
<evidence type="ECO:0000259" key="8">
    <source>
        <dbReference type="Pfam" id="PF09335"/>
    </source>
</evidence>
<keyword evidence="5 7" id="KW-1133">Transmembrane helix</keyword>
<keyword evidence="3 7" id="KW-1003">Cell membrane</keyword>
<evidence type="ECO:0000256" key="6">
    <source>
        <dbReference type="ARBA" id="ARBA00023136"/>
    </source>
</evidence>
<evidence type="ECO:0000256" key="3">
    <source>
        <dbReference type="ARBA" id="ARBA00022475"/>
    </source>
</evidence>
<keyword evidence="4 7" id="KW-0812">Transmembrane</keyword>
<dbReference type="InterPro" id="IPR032816">
    <property type="entry name" value="VTT_dom"/>
</dbReference>
<organism evidence="9 10">
    <name type="scientific">Morganella morganii</name>
    <name type="common">Proteus morganii</name>
    <dbReference type="NCBI Taxonomy" id="582"/>
    <lineage>
        <taxon>Bacteria</taxon>
        <taxon>Pseudomonadati</taxon>
        <taxon>Pseudomonadota</taxon>
        <taxon>Gammaproteobacteria</taxon>
        <taxon>Enterobacterales</taxon>
        <taxon>Morganellaceae</taxon>
        <taxon>Morganella</taxon>
    </lineage>
</organism>
<evidence type="ECO:0000256" key="7">
    <source>
        <dbReference type="RuleBase" id="RU367016"/>
    </source>
</evidence>
<dbReference type="InterPro" id="IPR032818">
    <property type="entry name" value="DedA-like"/>
</dbReference>